<organism evidence="3 4">
    <name type="scientific">Jiangella rhizosphaerae</name>
    <dbReference type="NCBI Taxonomy" id="2293569"/>
    <lineage>
        <taxon>Bacteria</taxon>
        <taxon>Bacillati</taxon>
        <taxon>Actinomycetota</taxon>
        <taxon>Actinomycetes</taxon>
        <taxon>Jiangellales</taxon>
        <taxon>Jiangellaceae</taxon>
        <taxon>Jiangella</taxon>
    </lineage>
</organism>
<dbReference type="CDD" id="cd05006">
    <property type="entry name" value="SIS_GmhA"/>
    <property type="match status" value="1"/>
</dbReference>
<accession>A0A418KLR7</accession>
<dbReference type="GO" id="GO:0097367">
    <property type="term" value="F:carbohydrate derivative binding"/>
    <property type="evidence" value="ECO:0007669"/>
    <property type="project" value="InterPro"/>
</dbReference>
<protein>
    <submittedName>
        <fullName evidence="3">SIS domain-containing protein</fullName>
    </submittedName>
</protein>
<dbReference type="PANTHER" id="PTHR30390:SF6">
    <property type="entry name" value="DNAA INITIATOR-ASSOCIATING PROTEIN DIAA"/>
    <property type="match status" value="1"/>
</dbReference>
<evidence type="ECO:0000256" key="1">
    <source>
        <dbReference type="SAM" id="MobiDB-lite"/>
    </source>
</evidence>
<evidence type="ECO:0000313" key="3">
    <source>
        <dbReference type="EMBL" id="RIQ18875.1"/>
    </source>
</evidence>
<dbReference type="Gene3D" id="3.40.50.10490">
    <property type="entry name" value="Glucose-6-phosphate isomerase like protein, domain 1"/>
    <property type="match status" value="1"/>
</dbReference>
<dbReference type="OrthoDB" id="9810929at2"/>
<dbReference type="AlphaFoldDB" id="A0A418KLR7"/>
<dbReference type="SUPFAM" id="SSF53697">
    <property type="entry name" value="SIS domain"/>
    <property type="match status" value="1"/>
</dbReference>
<sequence>MPDQIEQQLGDHVAVAEAMRELVPVVREVGSLICEAFASGGVLYTFGNGGSAADAQHFTGELIGHYKRDRRPLPAVTLTTDPTVMTCIANDYSYDDVFARQVTALARPGDVVAAFTTSGKSPNVVAGLAAARAKGATTVLFGGGDGGPARAHADHVLLAPSTQTPRIQEMHTLSLHLISEMADEWAAATESTATQNTPEDPTAREADAAPAATRGRRSRRVAGPDRSPMREREESPHEPTD</sequence>
<dbReference type="PROSITE" id="PS51464">
    <property type="entry name" value="SIS"/>
    <property type="match status" value="1"/>
</dbReference>
<keyword evidence="4" id="KW-1185">Reference proteome</keyword>
<feature type="compositionally biased region" description="Polar residues" evidence="1">
    <location>
        <begin position="189"/>
        <end position="198"/>
    </location>
</feature>
<feature type="compositionally biased region" description="Basic and acidic residues" evidence="1">
    <location>
        <begin position="227"/>
        <end position="241"/>
    </location>
</feature>
<dbReference type="EMBL" id="QUAL01000186">
    <property type="protein sequence ID" value="RIQ18875.1"/>
    <property type="molecule type" value="Genomic_DNA"/>
</dbReference>
<proteinExistence type="predicted"/>
<dbReference type="InterPro" id="IPR001347">
    <property type="entry name" value="SIS_dom"/>
</dbReference>
<gene>
    <name evidence="3" type="ORF">DY240_20600</name>
</gene>
<evidence type="ECO:0000259" key="2">
    <source>
        <dbReference type="PROSITE" id="PS51464"/>
    </source>
</evidence>
<dbReference type="Pfam" id="PF13580">
    <property type="entry name" value="SIS_2"/>
    <property type="match status" value="1"/>
</dbReference>
<reference evidence="3 4" key="1">
    <citation type="submission" date="2018-09" db="EMBL/GenBank/DDBJ databases">
        <title>Isolation, diversity and antifungal activity of actinobacteria from wheat.</title>
        <authorList>
            <person name="Han C."/>
        </authorList>
    </citation>
    <scope>NUCLEOTIDE SEQUENCE [LARGE SCALE GENOMIC DNA]</scope>
    <source>
        <strain evidence="3 4">NEAU-YY265</strain>
    </source>
</reference>
<dbReference type="Proteomes" id="UP000284057">
    <property type="component" value="Unassembled WGS sequence"/>
</dbReference>
<feature type="domain" description="SIS" evidence="2">
    <location>
        <begin position="33"/>
        <end position="198"/>
    </location>
</feature>
<evidence type="ECO:0000313" key="4">
    <source>
        <dbReference type="Proteomes" id="UP000284057"/>
    </source>
</evidence>
<dbReference type="InterPro" id="IPR050099">
    <property type="entry name" value="SIS_GmhA/DiaA_subfam"/>
</dbReference>
<name>A0A418KLR7_9ACTN</name>
<dbReference type="PANTHER" id="PTHR30390">
    <property type="entry name" value="SEDOHEPTULOSE 7-PHOSPHATE ISOMERASE / DNAA INITIATOR-ASSOCIATING FACTOR FOR REPLICATION INITIATION"/>
    <property type="match status" value="1"/>
</dbReference>
<feature type="region of interest" description="Disordered" evidence="1">
    <location>
        <begin position="186"/>
        <end position="241"/>
    </location>
</feature>
<comment type="caution">
    <text evidence="3">The sequence shown here is derived from an EMBL/GenBank/DDBJ whole genome shotgun (WGS) entry which is preliminary data.</text>
</comment>
<dbReference type="InterPro" id="IPR035461">
    <property type="entry name" value="GmhA/DiaA"/>
</dbReference>
<dbReference type="GO" id="GO:1901135">
    <property type="term" value="P:carbohydrate derivative metabolic process"/>
    <property type="evidence" value="ECO:0007669"/>
    <property type="project" value="InterPro"/>
</dbReference>
<dbReference type="InterPro" id="IPR046348">
    <property type="entry name" value="SIS_dom_sf"/>
</dbReference>
<dbReference type="RefSeq" id="WP_119661727.1">
    <property type="nucleotide sequence ID" value="NZ_QUAL01000186.1"/>
</dbReference>